<dbReference type="PANTHER" id="PTHR33986:SF15">
    <property type="entry name" value="MITOCHONDRIAL FISSION PROTEIN ELM1"/>
    <property type="match status" value="1"/>
</dbReference>
<dbReference type="InterPro" id="IPR009367">
    <property type="entry name" value="Elm1-like"/>
</dbReference>
<dbReference type="Pfam" id="PF06258">
    <property type="entry name" value="Mito_fiss_Elm1"/>
    <property type="match status" value="1"/>
</dbReference>
<protein>
    <recommendedName>
        <fullName evidence="3">Nucleoside-diphosphate sugar epimerase</fullName>
    </recommendedName>
</protein>
<dbReference type="SUPFAM" id="SSF53756">
    <property type="entry name" value="UDP-Glycosyltransferase/glycogen phosphorylase"/>
    <property type="match status" value="1"/>
</dbReference>
<dbReference type="AlphaFoldDB" id="A0AAC9KB30"/>
<evidence type="ECO:0000313" key="2">
    <source>
        <dbReference type="Proteomes" id="UP000182373"/>
    </source>
</evidence>
<organism evidence="1 2">
    <name type="scientific">Granulibacter bethesdensis</name>
    <dbReference type="NCBI Taxonomy" id="364410"/>
    <lineage>
        <taxon>Bacteria</taxon>
        <taxon>Pseudomonadati</taxon>
        <taxon>Pseudomonadota</taxon>
        <taxon>Alphaproteobacteria</taxon>
        <taxon>Acetobacterales</taxon>
        <taxon>Acetobacteraceae</taxon>
        <taxon>Granulibacter</taxon>
    </lineage>
</organism>
<evidence type="ECO:0008006" key="3">
    <source>
        <dbReference type="Google" id="ProtNLM"/>
    </source>
</evidence>
<dbReference type="EMBL" id="CP018191">
    <property type="protein sequence ID" value="APH53878.1"/>
    <property type="molecule type" value="Genomic_DNA"/>
</dbReference>
<evidence type="ECO:0000313" key="1">
    <source>
        <dbReference type="EMBL" id="APH53878.1"/>
    </source>
</evidence>
<name>A0AAC9KB30_9PROT</name>
<dbReference type="Proteomes" id="UP000182373">
    <property type="component" value="Chromosome"/>
</dbReference>
<sequence length="378" mass="40402">MIAIKVVIFCAENTAFAWVLIRCIDVLIHAPDRKDMVASSVATTPVMLPAMQGCSSSVEPMGPAVCPAAWAISEPYAGLQAQIKGIAEALGLAPEIRSLKARGIWKGLSPSLWPMPLRGIEPEALAGAMPEIIIGGGGMAARIGAALKSRYRAGLRVVQVQHPRMNPARFDVVLVAEHDGLTGPNVLVTRNALHGVTPQRLAEAAAIWAPRFAHLPRPLVAVLVGGSNGRYRLDRDVAAALGVDLATMMQADHVGVVLTPSRRTAPDAVSALRQALEPRGGWVWDGEGDNPYFGLLACADAIVTTEDSVSMVSEAVATSVPVLLARLPGRSRRIGQFNDRMMACGRVRLFRGRLEQWATEPLDDTPAVAAELRHRLNI</sequence>
<dbReference type="PANTHER" id="PTHR33986">
    <property type="entry name" value="OS02G0535700 PROTEIN"/>
    <property type="match status" value="1"/>
</dbReference>
<gene>
    <name evidence="1" type="ORF">GbCGDNIH9_0634</name>
</gene>
<reference evidence="2" key="1">
    <citation type="submission" date="2016-11" db="EMBL/GenBank/DDBJ databases">
        <title>Comparative genomic and phenotypic analysis of Granulibacter bethesdensis clinical isolates from patients with chronic granulomatous disease.</title>
        <authorList>
            <person name="Zarember K.A."/>
            <person name="Porcella S.F."/>
            <person name="Chu J."/>
            <person name="Ding L."/>
            <person name="Dahlstrom E."/>
            <person name="Barbian K."/>
            <person name="Martens C."/>
            <person name="Sykora L."/>
            <person name="Kramer S."/>
            <person name="Pettinato A.M."/>
            <person name="Hong H."/>
            <person name="Wald G."/>
            <person name="Berg L.J."/>
            <person name="Rogge L.S."/>
            <person name="Greenberg D.E."/>
            <person name="Falcone E.L."/>
            <person name="Neves J.F."/>
            <person name="Simoes M.J."/>
            <person name="Casal M."/>
            <person name="Rodriguez-Lopez F.C."/>
            <person name="Zelazny A."/>
            <person name="Gallin J.I."/>
            <person name="Holland S.M."/>
        </authorList>
    </citation>
    <scope>NUCLEOTIDE SEQUENCE [LARGE SCALE GENOMIC DNA]</scope>
    <source>
        <strain evidence="2">NIH9.1</strain>
    </source>
</reference>
<proteinExistence type="predicted"/>
<accession>A0AAC9KB30</accession>